<evidence type="ECO:0000313" key="2">
    <source>
        <dbReference type="EMBL" id="MBU5483514.1"/>
    </source>
</evidence>
<dbReference type="InterPro" id="IPR025642">
    <property type="entry name" value="DUF4342"/>
</dbReference>
<organism evidence="2 3">
    <name type="scientific">Clostridium mobile</name>
    <dbReference type="NCBI Taxonomy" id="2841512"/>
    <lineage>
        <taxon>Bacteria</taxon>
        <taxon>Bacillati</taxon>
        <taxon>Bacillota</taxon>
        <taxon>Clostridia</taxon>
        <taxon>Eubacteriales</taxon>
        <taxon>Clostridiaceae</taxon>
        <taxon>Clostridium</taxon>
    </lineage>
</organism>
<comment type="caution">
    <text evidence="2">The sequence shown here is derived from an EMBL/GenBank/DDBJ whole genome shotgun (WGS) entry which is preliminary data.</text>
</comment>
<dbReference type="EMBL" id="JAHLQF010000001">
    <property type="protein sequence ID" value="MBU5483514.1"/>
    <property type="molecule type" value="Genomic_DNA"/>
</dbReference>
<protein>
    <submittedName>
        <fullName evidence="2">DUF4342 domain-containing protein</fullName>
    </submittedName>
</protein>
<accession>A0ABS6EE84</accession>
<dbReference type="RefSeq" id="WP_216437887.1">
    <property type="nucleotide sequence ID" value="NZ_JAHLQF010000001.1"/>
</dbReference>
<proteinExistence type="predicted"/>
<dbReference type="CDD" id="cd14360">
    <property type="entry name" value="UBA_NAC_like_bac"/>
    <property type="match status" value="1"/>
</dbReference>
<dbReference type="Proteomes" id="UP000726170">
    <property type="component" value="Unassembled WGS sequence"/>
</dbReference>
<name>A0ABS6EE84_9CLOT</name>
<evidence type="ECO:0000259" key="1">
    <source>
        <dbReference type="Pfam" id="PF14242"/>
    </source>
</evidence>
<gene>
    <name evidence="2" type="ORF">KQI86_04180</name>
</gene>
<reference evidence="2 3" key="1">
    <citation type="submission" date="2021-06" db="EMBL/GenBank/DDBJ databases">
        <authorList>
            <person name="Sun Q."/>
            <person name="Li D."/>
        </authorList>
    </citation>
    <scope>NUCLEOTIDE SEQUENCE [LARGE SCALE GENOMIC DNA]</scope>
    <source>
        <strain evidence="2 3">MSJ-11</strain>
    </source>
</reference>
<evidence type="ECO:0000313" key="3">
    <source>
        <dbReference type="Proteomes" id="UP000726170"/>
    </source>
</evidence>
<keyword evidence="3" id="KW-1185">Reference proteome</keyword>
<feature type="domain" description="DUF4342" evidence="1">
    <location>
        <begin position="46"/>
        <end position="124"/>
    </location>
</feature>
<dbReference type="Pfam" id="PF14242">
    <property type="entry name" value="DUF4342"/>
    <property type="match status" value="1"/>
</dbReference>
<sequence>MSEITIEKIDIIRERTKVSYADAKEALEICNGNVVDALIYVEENRKKKREEMYISKDEFTTWIKELVNKGNVNRIKIKKGDKVIADIPVNAGVAVTIAGLWASPFMALALFAAALTQITIEITKTDGTVEVVNKIIKSTVDDVKSKVQNKFNNAPDIVDENNMYTYSVNFEEVDKKDENK</sequence>